<evidence type="ECO:0000313" key="1">
    <source>
        <dbReference type="EMBL" id="GLK84858.1"/>
    </source>
</evidence>
<gene>
    <name evidence="1" type="ORF">GCM10017653_29280</name>
</gene>
<evidence type="ECO:0000313" key="2">
    <source>
        <dbReference type="Proteomes" id="UP001143330"/>
    </source>
</evidence>
<protein>
    <submittedName>
        <fullName evidence="1">Uncharacterized protein</fullName>
    </submittedName>
</protein>
<accession>A0A9W6JYK5</accession>
<organism evidence="1 2">
    <name type="scientific">Ancylobacter defluvii</name>
    <dbReference type="NCBI Taxonomy" id="1282440"/>
    <lineage>
        <taxon>Bacteria</taxon>
        <taxon>Pseudomonadati</taxon>
        <taxon>Pseudomonadota</taxon>
        <taxon>Alphaproteobacteria</taxon>
        <taxon>Hyphomicrobiales</taxon>
        <taxon>Xanthobacteraceae</taxon>
        <taxon>Ancylobacter</taxon>
    </lineage>
</organism>
<dbReference type="Proteomes" id="UP001143330">
    <property type="component" value="Unassembled WGS sequence"/>
</dbReference>
<reference evidence="1" key="1">
    <citation type="journal article" date="2014" name="Int. J. Syst. Evol. Microbiol.">
        <title>Complete genome sequence of Corynebacterium casei LMG S-19264T (=DSM 44701T), isolated from a smear-ripened cheese.</title>
        <authorList>
            <consortium name="US DOE Joint Genome Institute (JGI-PGF)"/>
            <person name="Walter F."/>
            <person name="Albersmeier A."/>
            <person name="Kalinowski J."/>
            <person name="Ruckert C."/>
        </authorList>
    </citation>
    <scope>NUCLEOTIDE SEQUENCE</scope>
    <source>
        <strain evidence="1">VKM B-2789</strain>
    </source>
</reference>
<proteinExistence type="predicted"/>
<dbReference type="AlphaFoldDB" id="A0A9W6JYK5"/>
<sequence>MSRIVRHRHTLMFALAYGAIAAAVLFVHPGASEAEVQATAITVSAAAR</sequence>
<dbReference type="EMBL" id="BSFM01000014">
    <property type="protein sequence ID" value="GLK84858.1"/>
    <property type="molecule type" value="Genomic_DNA"/>
</dbReference>
<name>A0A9W6JYK5_9HYPH</name>
<comment type="caution">
    <text evidence="1">The sequence shown here is derived from an EMBL/GenBank/DDBJ whole genome shotgun (WGS) entry which is preliminary data.</text>
</comment>
<reference evidence="1" key="2">
    <citation type="submission" date="2023-01" db="EMBL/GenBank/DDBJ databases">
        <authorList>
            <person name="Sun Q."/>
            <person name="Evtushenko L."/>
        </authorList>
    </citation>
    <scope>NUCLEOTIDE SEQUENCE</scope>
    <source>
        <strain evidence="1">VKM B-2789</strain>
    </source>
</reference>
<dbReference type="RefSeq" id="WP_213364711.1">
    <property type="nucleotide sequence ID" value="NZ_BSFM01000014.1"/>
</dbReference>
<keyword evidence="2" id="KW-1185">Reference proteome</keyword>